<keyword evidence="4 7" id="KW-0863">Zinc-finger</keyword>
<evidence type="ECO:0000256" key="4">
    <source>
        <dbReference type="ARBA" id="ARBA00022771"/>
    </source>
</evidence>
<accession>A0A0N4U5U0</accession>
<dbReference type="PANTHER" id="PTHR24394">
    <property type="entry name" value="ZINC FINGER PROTEIN"/>
    <property type="match status" value="1"/>
</dbReference>
<keyword evidence="2" id="KW-0479">Metal-binding</keyword>
<evidence type="ECO:0000256" key="6">
    <source>
        <dbReference type="ARBA" id="ARBA00023242"/>
    </source>
</evidence>
<comment type="subcellular location">
    <subcellularLocation>
        <location evidence="1">Nucleus</location>
    </subcellularLocation>
</comment>
<dbReference type="EMBL" id="UYYG01001156">
    <property type="protein sequence ID" value="VDN56627.1"/>
    <property type="molecule type" value="Genomic_DNA"/>
</dbReference>
<keyword evidence="11" id="KW-1185">Reference proteome</keyword>
<dbReference type="SMART" id="SM00355">
    <property type="entry name" value="ZnF_C2H2"/>
    <property type="match status" value="2"/>
</dbReference>
<organism evidence="10 12">
    <name type="scientific">Dracunculus medinensis</name>
    <name type="common">Guinea worm</name>
    <dbReference type="NCBI Taxonomy" id="318479"/>
    <lineage>
        <taxon>Eukaryota</taxon>
        <taxon>Metazoa</taxon>
        <taxon>Ecdysozoa</taxon>
        <taxon>Nematoda</taxon>
        <taxon>Chromadorea</taxon>
        <taxon>Rhabditida</taxon>
        <taxon>Spirurina</taxon>
        <taxon>Dracunculoidea</taxon>
        <taxon>Dracunculidae</taxon>
        <taxon>Dracunculus</taxon>
    </lineage>
</organism>
<dbReference type="PROSITE" id="PS50157">
    <property type="entry name" value="ZINC_FINGER_C2H2_2"/>
    <property type="match status" value="2"/>
</dbReference>
<evidence type="ECO:0000313" key="9">
    <source>
        <dbReference type="EMBL" id="VDN56627.1"/>
    </source>
</evidence>
<dbReference type="Proteomes" id="UP000038040">
    <property type="component" value="Unplaced"/>
</dbReference>
<evidence type="ECO:0000313" key="10">
    <source>
        <dbReference type="Proteomes" id="UP000038040"/>
    </source>
</evidence>
<feature type="domain" description="C2H2-type" evidence="8">
    <location>
        <begin position="44"/>
        <end position="70"/>
    </location>
</feature>
<dbReference type="InterPro" id="IPR036236">
    <property type="entry name" value="Znf_C2H2_sf"/>
</dbReference>
<evidence type="ECO:0000256" key="2">
    <source>
        <dbReference type="ARBA" id="ARBA00022723"/>
    </source>
</evidence>
<dbReference type="Proteomes" id="UP000274756">
    <property type="component" value="Unassembled WGS sequence"/>
</dbReference>
<dbReference type="Gene3D" id="3.30.160.60">
    <property type="entry name" value="Classic Zinc Finger"/>
    <property type="match status" value="2"/>
</dbReference>
<evidence type="ECO:0000256" key="5">
    <source>
        <dbReference type="ARBA" id="ARBA00022833"/>
    </source>
</evidence>
<dbReference type="GO" id="GO:0000981">
    <property type="term" value="F:DNA-binding transcription factor activity, RNA polymerase II-specific"/>
    <property type="evidence" value="ECO:0007669"/>
    <property type="project" value="TreeGrafter"/>
</dbReference>
<sequence length="84" mass="9760">MKEFIQVNLDCEKPYKCEVCDRSFRVKSTLSQHLRVHEKVAPQEICAVCNKCYCSQSALRKHLRTTHAGEILQKYGFYGFNCLS</sequence>
<dbReference type="InterPro" id="IPR013087">
    <property type="entry name" value="Znf_C2H2_type"/>
</dbReference>
<dbReference type="SUPFAM" id="SSF57667">
    <property type="entry name" value="beta-beta-alpha zinc fingers"/>
    <property type="match status" value="1"/>
</dbReference>
<keyword evidence="5" id="KW-0862">Zinc</keyword>
<dbReference type="GO" id="GO:0008270">
    <property type="term" value="F:zinc ion binding"/>
    <property type="evidence" value="ECO:0007669"/>
    <property type="project" value="UniProtKB-KW"/>
</dbReference>
<gene>
    <name evidence="9" type="ORF">DME_LOCUS6600</name>
</gene>
<dbReference type="FunFam" id="3.30.160.60:FF:000340">
    <property type="entry name" value="zinc finger protein 473 isoform X1"/>
    <property type="match status" value="1"/>
</dbReference>
<dbReference type="OrthoDB" id="5855904at2759"/>
<reference evidence="12" key="1">
    <citation type="submission" date="2017-02" db="UniProtKB">
        <authorList>
            <consortium name="WormBaseParasite"/>
        </authorList>
    </citation>
    <scope>IDENTIFICATION</scope>
</reference>
<evidence type="ECO:0000256" key="7">
    <source>
        <dbReference type="PROSITE-ProRule" id="PRU00042"/>
    </source>
</evidence>
<dbReference type="Pfam" id="PF00096">
    <property type="entry name" value="zf-C2H2"/>
    <property type="match status" value="2"/>
</dbReference>
<proteinExistence type="predicted"/>
<keyword evidence="3" id="KW-0677">Repeat</keyword>
<evidence type="ECO:0000313" key="11">
    <source>
        <dbReference type="Proteomes" id="UP000274756"/>
    </source>
</evidence>
<reference evidence="9 11" key="2">
    <citation type="submission" date="2018-11" db="EMBL/GenBank/DDBJ databases">
        <authorList>
            <consortium name="Pathogen Informatics"/>
        </authorList>
    </citation>
    <scope>NUCLEOTIDE SEQUENCE [LARGE SCALE GENOMIC DNA]</scope>
</reference>
<protein>
    <submittedName>
        <fullName evidence="12">C2H2-type domain-containing protein</fullName>
    </submittedName>
</protein>
<dbReference type="PROSITE" id="PS00028">
    <property type="entry name" value="ZINC_FINGER_C2H2_1"/>
    <property type="match status" value="2"/>
</dbReference>
<dbReference type="GO" id="GO:0005634">
    <property type="term" value="C:nucleus"/>
    <property type="evidence" value="ECO:0007669"/>
    <property type="project" value="UniProtKB-SubCell"/>
</dbReference>
<evidence type="ECO:0000256" key="3">
    <source>
        <dbReference type="ARBA" id="ARBA00022737"/>
    </source>
</evidence>
<keyword evidence="6" id="KW-0539">Nucleus</keyword>
<evidence type="ECO:0000256" key="1">
    <source>
        <dbReference type="ARBA" id="ARBA00004123"/>
    </source>
</evidence>
<evidence type="ECO:0000313" key="12">
    <source>
        <dbReference type="WBParaSite" id="DME_0000224001-mRNA-1"/>
    </source>
</evidence>
<dbReference type="PANTHER" id="PTHR24394:SF29">
    <property type="entry name" value="MYONEURIN"/>
    <property type="match status" value="1"/>
</dbReference>
<evidence type="ECO:0000259" key="8">
    <source>
        <dbReference type="PROSITE" id="PS50157"/>
    </source>
</evidence>
<dbReference type="WBParaSite" id="DME_0000224001-mRNA-1">
    <property type="protein sequence ID" value="DME_0000224001-mRNA-1"/>
    <property type="gene ID" value="DME_0000224001"/>
</dbReference>
<dbReference type="STRING" id="318479.A0A0N4U5U0"/>
<dbReference type="AlphaFoldDB" id="A0A0N4U5U0"/>
<name>A0A0N4U5U0_DRAME</name>
<feature type="domain" description="C2H2-type" evidence="8">
    <location>
        <begin position="15"/>
        <end position="42"/>
    </location>
</feature>